<dbReference type="Gramene" id="XM_028376687.1">
    <property type="protein sequence ID" value="XP_028232488.1"/>
    <property type="gene ID" value="LOC114412691"/>
</dbReference>
<accession>A0A445KMY9</accession>
<proteinExistence type="predicted"/>
<dbReference type="AlphaFoldDB" id="A0A445KMY9"/>
<evidence type="ECO:0000313" key="2">
    <source>
        <dbReference type="EMBL" id="RZC12272.1"/>
    </source>
</evidence>
<dbReference type="Proteomes" id="UP000289340">
    <property type="component" value="Chromosome 5"/>
</dbReference>
<keyword evidence="3" id="KW-1185">Reference proteome</keyword>
<dbReference type="Pfam" id="PF05678">
    <property type="entry name" value="VQ"/>
    <property type="match status" value="1"/>
</dbReference>
<dbReference type="InterPro" id="IPR039609">
    <property type="entry name" value="VQ_15/22"/>
</dbReference>
<dbReference type="EMBL" id="QZWG01000005">
    <property type="protein sequence ID" value="RZC12272.1"/>
    <property type="molecule type" value="Genomic_DNA"/>
</dbReference>
<sequence length="211" mass="23495">MNDNMTAMADQCIHDPSIERLMDATMSSSSEGMMMLRPTNSHNYTTSGHNLTPKGCAFKPIRRRSRTSKSTPITLLKANTSNFRALVQQFTGCPTTTTMSLAIHKGPITLNFQQDGTKQHIHHDQHHTKITTRGAMPPFATISSNQNHASVPFPKQQLMQEQQSGYFLPTYSGNSYRPISCMDDGLIFDNDFSLHELTVNAISNDSDGLFL</sequence>
<organism evidence="2 3">
    <name type="scientific">Glycine soja</name>
    <name type="common">Wild soybean</name>
    <dbReference type="NCBI Taxonomy" id="3848"/>
    <lineage>
        <taxon>Eukaryota</taxon>
        <taxon>Viridiplantae</taxon>
        <taxon>Streptophyta</taxon>
        <taxon>Embryophyta</taxon>
        <taxon>Tracheophyta</taxon>
        <taxon>Spermatophyta</taxon>
        <taxon>Magnoliopsida</taxon>
        <taxon>eudicotyledons</taxon>
        <taxon>Gunneridae</taxon>
        <taxon>Pentapetalae</taxon>
        <taxon>rosids</taxon>
        <taxon>fabids</taxon>
        <taxon>Fabales</taxon>
        <taxon>Fabaceae</taxon>
        <taxon>Papilionoideae</taxon>
        <taxon>50 kb inversion clade</taxon>
        <taxon>NPAAA clade</taxon>
        <taxon>indigoferoid/millettioid clade</taxon>
        <taxon>Phaseoleae</taxon>
        <taxon>Glycine</taxon>
        <taxon>Glycine subgen. Soja</taxon>
    </lineage>
</organism>
<protein>
    <recommendedName>
        <fullName evidence="1">VQ domain-containing protein</fullName>
    </recommendedName>
</protein>
<gene>
    <name evidence="2" type="ORF">D0Y65_012185</name>
</gene>
<dbReference type="PANTHER" id="PTHR33179">
    <property type="entry name" value="VQ MOTIF-CONTAINING PROTEIN"/>
    <property type="match status" value="1"/>
</dbReference>
<dbReference type="PANTHER" id="PTHR33179:SF29">
    <property type="entry name" value="OS06G0666400 PROTEIN"/>
    <property type="match status" value="1"/>
</dbReference>
<comment type="caution">
    <text evidence="2">The sequence shown here is derived from an EMBL/GenBank/DDBJ whole genome shotgun (WGS) entry which is preliminary data.</text>
</comment>
<reference evidence="2 3" key="1">
    <citation type="submission" date="2018-09" db="EMBL/GenBank/DDBJ databases">
        <title>A high-quality reference genome of wild soybean provides a powerful tool to mine soybean genomes.</title>
        <authorList>
            <person name="Xie M."/>
            <person name="Chung C.Y.L."/>
            <person name="Li M.-W."/>
            <person name="Wong F.-L."/>
            <person name="Chan T.-F."/>
            <person name="Lam H.-M."/>
        </authorList>
    </citation>
    <scope>NUCLEOTIDE SEQUENCE [LARGE SCALE GENOMIC DNA]</scope>
    <source>
        <strain evidence="3">cv. W05</strain>
        <tissue evidence="2">Hypocotyl of etiolated seedlings</tissue>
    </source>
</reference>
<feature type="domain" description="VQ" evidence="1">
    <location>
        <begin position="75"/>
        <end position="96"/>
    </location>
</feature>
<evidence type="ECO:0000313" key="3">
    <source>
        <dbReference type="Proteomes" id="UP000289340"/>
    </source>
</evidence>
<evidence type="ECO:0000259" key="1">
    <source>
        <dbReference type="Pfam" id="PF05678"/>
    </source>
</evidence>
<dbReference type="InterPro" id="IPR008889">
    <property type="entry name" value="VQ"/>
</dbReference>
<name>A0A445KMY9_GLYSO</name>